<feature type="repeat" description="PPR" evidence="2">
    <location>
        <begin position="53"/>
        <end position="87"/>
    </location>
</feature>
<dbReference type="Gene3D" id="1.25.40.10">
    <property type="entry name" value="Tetratricopeptide repeat domain"/>
    <property type="match status" value="2"/>
</dbReference>
<dbReference type="GO" id="GO:0009451">
    <property type="term" value="P:RNA modification"/>
    <property type="evidence" value="ECO:0007669"/>
    <property type="project" value="InterPro"/>
</dbReference>
<feature type="repeat" description="PPR" evidence="2">
    <location>
        <begin position="154"/>
        <end position="188"/>
    </location>
</feature>
<dbReference type="NCBIfam" id="TIGR00756">
    <property type="entry name" value="PPR"/>
    <property type="match status" value="4"/>
</dbReference>
<dbReference type="InterPro" id="IPR002885">
    <property type="entry name" value="PPR_rpt"/>
</dbReference>
<dbReference type="PANTHER" id="PTHR47926">
    <property type="entry name" value="PENTATRICOPEPTIDE REPEAT-CONTAINING PROTEIN"/>
    <property type="match status" value="1"/>
</dbReference>
<dbReference type="AlphaFoldDB" id="A0A200PXA4"/>
<comment type="caution">
    <text evidence="4">The sequence shown here is derived from an EMBL/GenBank/DDBJ whole genome shotgun (WGS) entry which is preliminary data.</text>
</comment>
<sequence length="563" mass="64516">MEDFKQVHAQILKLNQFQMDSRGAGNLITVCALSDWGSMDYACSIFRNIDDPGVFEFNTMIRGYIKDRNSQEAILLYKEMHQRGIKPDNFTYPALLKACSYLSAIREGLQIHGHVFKFGFESDVFVQNSLINMYGKCGEIKLCCRVFEKMDQISVASWSALLASHTKLGLWRECLRLFGEMSSEGFWRADESTLVSVLSSCTHLGALDLGRSIHGFLSRNISDLNVIVQTSLIDMYVKCGSIEKGLILFQNMPKKNQLSYTVIISGLAIHGRAEEALKIFQNMLKEGLDPDEIVYVGVLTACSHGGLVDEGRKFFDKMRFEHQIEPTIQHYGCMVDLISRAGKIDEAFELIKSMPKKPNDVIWRSLLSSCKVHQDFEFAEIASRNLFELDPQNTSDYVLLSNIYAKAHRWEDAAKTRKDMVNKGLNQIPGCSSVEVKKKVHKFVSQDKSHPESYAIYEMIHQMEWQLRFEGYAPDISEVLFDVDEEEKTERLRAHSQKLAIAYALIHTSEGSTIRIVKNIRMCNDCHTYTKLISKIFDRTIIVRDRNRFHLFKDGICSCRDYW</sequence>
<organism evidence="4 5">
    <name type="scientific">Macleaya cordata</name>
    <name type="common">Five-seeded plume-poppy</name>
    <name type="synonym">Bocconia cordata</name>
    <dbReference type="NCBI Taxonomy" id="56857"/>
    <lineage>
        <taxon>Eukaryota</taxon>
        <taxon>Viridiplantae</taxon>
        <taxon>Streptophyta</taxon>
        <taxon>Embryophyta</taxon>
        <taxon>Tracheophyta</taxon>
        <taxon>Spermatophyta</taxon>
        <taxon>Magnoliopsida</taxon>
        <taxon>Ranunculales</taxon>
        <taxon>Papaveraceae</taxon>
        <taxon>Papaveroideae</taxon>
        <taxon>Macleaya</taxon>
    </lineage>
</organism>
<dbReference type="STRING" id="56857.A0A200PXA4"/>
<dbReference type="InterPro" id="IPR046848">
    <property type="entry name" value="E_motif"/>
</dbReference>
<dbReference type="Pfam" id="PF14432">
    <property type="entry name" value="DYW_deaminase"/>
    <property type="match status" value="1"/>
</dbReference>
<feature type="domain" description="DYW" evidence="3">
    <location>
        <begin position="471"/>
        <end position="563"/>
    </location>
</feature>
<dbReference type="EMBL" id="MVGT01003947">
    <property type="protein sequence ID" value="OVA02841.1"/>
    <property type="molecule type" value="Genomic_DNA"/>
</dbReference>
<dbReference type="SUPFAM" id="SSF48452">
    <property type="entry name" value="TPR-like"/>
    <property type="match status" value="1"/>
</dbReference>
<dbReference type="OrthoDB" id="736572at2759"/>
<name>A0A200PXA4_MACCD</name>
<proteinExistence type="predicted"/>
<dbReference type="FunCoup" id="A0A200PXA4">
    <property type="interactions" value="331"/>
</dbReference>
<dbReference type="Proteomes" id="UP000195402">
    <property type="component" value="Unassembled WGS sequence"/>
</dbReference>
<evidence type="ECO:0000313" key="5">
    <source>
        <dbReference type="Proteomes" id="UP000195402"/>
    </source>
</evidence>
<dbReference type="InterPro" id="IPR032867">
    <property type="entry name" value="DYW_dom"/>
</dbReference>
<dbReference type="FunFam" id="1.25.40.10:FF:000184">
    <property type="entry name" value="Pentatricopeptide repeat-containing protein, chloroplastic"/>
    <property type="match status" value="1"/>
</dbReference>
<dbReference type="Pfam" id="PF01535">
    <property type="entry name" value="PPR"/>
    <property type="match status" value="3"/>
</dbReference>
<dbReference type="OMA" id="IHCALLR"/>
<feature type="repeat" description="PPR" evidence="2">
    <location>
        <begin position="256"/>
        <end position="290"/>
    </location>
</feature>
<reference evidence="4 5" key="1">
    <citation type="journal article" date="2017" name="Mol. Plant">
        <title>The Genome of Medicinal Plant Macleaya cordata Provides New Insights into Benzylisoquinoline Alkaloids Metabolism.</title>
        <authorList>
            <person name="Liu X."/>
            <person name="Liu Y."/>
            <person name="Huang P."/>
            <person name="Ma Y."/>
            <person name="Qing Z."/>
            <person name="Tang Q."/>
            <person name="Cao H."/>
            <person name="Cheng P."/>
            <person name="Zheng Y."/>
            <person name="Yuan Z."/>
            <person name="Zhou Y."/>
            <person name="Liu J."/>
            <person name="Tang Z."/>
            <person name="Zhuo Y."/>
            <person name="Zhang Y."/>
            <person name="Yu L."/>
            <person name="Huang J."/>
            <person name="Yang P."/>
            <person name="Peng Q."/>
            <person name="Zhang J."/>
            <person name="Jiang W."/>
            <person name="Zhang Z."/>
            <person name="Lin K."/>
            <person name="Ro D.K."/>
            <person name="Chen X."/>
            <person name="Xiong X."/>
            <person name="Shang Y."/>
            <person name="Huang S."/>
            <person name="Zeng J."/>
        </authorList>
    </citation>
    <scope>NUCLEOTIDE SEQUENCE [LARGE SCALE GENOMIC DNA]</scope>
    <source>
        <strain evidence="5">cv. BLH2017</strain>
        <tissue evidence="4">Root</tissue>
    </source>
</reference>
<dbReference type="InterPro" id="IPR011990">
    <property type="entry name" value="TPR-like_helical_dom_sf"/>
</dbReference>
<dbReference type="InterPro" id="IPR046960">
    <property type="entry name" value="PPR_At4g14850-like_plant"/>
</dbReference>
<dbReference type="GO" id="GO:0003723">
    <property type="term" value="F:RNA binding"/>
    <property type="evidence" value="ECO:0007669"/>
    <property type="project" value="InterPro"/>
</dbReference>
<dbReference type="InParanoid" id="A0A200PXA4"/>
<keyword evidence="5" id="KW-1185">Reference proteome</keyword>
<dbReference type="FunFam" id="1.25.40.10:FF:001370">
    <property type="entry name" value="Pentatricopeptide repeat-containing protein"/>
    <property type="match status" value="1"/>
</dbReference>
<evidence type="ECO:0000256" key="2">
    <source>
        <dbReference type="PROSITE-ProRule" id="PRU00708"/>
    </source>
</evidence>
<evidence type="ECO:0000256" key="1">
    <source>
        <dbReference type="ARBA" id="ARBA00022737"/>
    </source>
</evidence>
<dbReference type="Pfam" id="PF13041">
    <property type="entry name" value="PPR_2"/>
    <property type="match status" value="2"/>
</dbReference>
<dbReference type="PROSITE" id="PS51375">
    <property type="entry name" value="PPR"/>
    <property type="match status" value="3"/>
</dbReference>
<protein>
    <submittedName>
        <fullName evidence="4">Pentatricopeptide repeat</fullName>
    </submittedName>
</protein>
<dbReference type="Pfam" id="PF20431">
    <property type="entry name" value="E_motif"/>
    <property type="match status" value="1"/>
</dbReference>
<dbReference type="PANTHER" id="PTHR47926:SF400">
    <property type="entry name" value="PENTACOTRIPEPTIDE-REPEAT REGION OF PRORP DOMAIN-CONTAINING PROTEIN"/>
    <property type="match status" value="1"/>
</dbReference>
<accession>A0A200PXA4</accession>
<evidence type="ECO:0000313" key="4">
    <source>
        <dbReference type="EMBL" id="OVA02841.1"/>
    </source>
</evidence>
<evidence type="ECO:0000259" key="3">
    <source>
        <dbReference type="Pfam" id="PF14432"/>
    </source>
</evidence>
<dbReference type="GO" id="GO:0008270">
    <property type="term" value="F:zinc ion binding"/>
    <property type="evidence" value="ECO:0007669"/>
    <property type="project" value="InterPro"/>
</dbReference>
<keyword evidence="1" id="KW-0677">Repeat</keyword>
<gene>
    <name evidence="4" type="ORF">BVC80_9095g32</name>
</gene>